<keyword evidence="4" id="KW-1133">Transmembrane helix</keyword>
<evidence type="ECO:0000259" key="5">
    <source>
        <dbReference type="PROSITE" id="PS50887"/>
    </source>
</evidence>
<dbReference type="InterPro" id="IPR050469">
    <property type="entry name" value="Diguanylate_Cyclase"/>
</dbReference>
<feature type="domain" description="GGDEF" evidence="5">
    <location>
        <begin position="214"/>
        <end position="347"/>
    </location>
</feature>
<dbReference type="SUPFAM" id="SSF55073">
    <property type="entry name" value="Nucleotide cyclase"/>
    <property type="match status" value="1"/>
</dbReference>
<dbReference type="NCBIfam" id="TIGR00254">
    <property type="entry name" value="GGDEF"/>
    <property type="match status" value="1"/>
</dbReference>
<feature type="transmembrane region" description="Helical" evidence="4">
    <location>
        <begin position="21"/>
        <end position="44"/>
    </location>
</feature>
<dbReference type="PANTHER" id="PTHR45138:SF24">
    <property type="entry name" value="DIGUANYLATE CYCLASE DGCC-RELATED"/>
    <property type="match status" value="1"/>
</dbReference>
<dbReference type="Pfam" id="PF00990">
    <property type="entry name" value="GGDEF"/>
    <property type="match status" value="1"/>
</dbReference>
<gene>
    <name evidence="6" type="ORF">GCM10017655_02660</name>
</gene>
<dbReference type="AlphaFoldDB" id="A0A9W6ND57"/>
<evidence type="ECO:0000313" key="7">
    <source>
        <dbReference type="Proteomes" id="UP001143328"/>
    </source>
</evidence>
<feature type="transmembrane region" description="Helical" evidence="4">
    <location>
        <begin position="50"/>
        <end position="68"/>
    </location>
</feature>
<proteinExistence type="predicted"/>
<feature type="transmembrane region" description="Helical" evidence="4">
    <location>
        <begin position="121"/>
        <end position="138"/>
    </location>
</feature>
<dbReference type="Proteomes" id="UP001143328">
    <property type="component" value="Unassembled WGS sequence"/>
</dbReference>
<comment type="caution">
    <text evidence="6">The sequence shown here is derived from an EMBL/GenBank/DDBJ whole genome shotgun (WGS) entry which is preliminary data.</text>
</comment>
<dbReference type="Gene3D" id="3.30.70.270">
    <property type="match status" value="1"/>
</dbReference>
<keyword evidence="7" id="KW-1185">Reference proteome</keyword>
<dbReference type="Pfam" id="PF20966">
    <property type="entry name" value="MASE6"/>
    <property type="match status" value="1"/>
</dbReference>
<dbReference type="PROSITE" id="PS50887">
    <property type="entry name" value="GGDEF"/>
    <property type="match status" value="1"/>
</dbReference>
<dbReference type="GO" id="GO:1902201">
    <property type="term" value="P:negative regulation of bacterial-type flagellum-dependent cell motility"/>
    <property type="evidence" value="ECO:0007669"/>
    <property type="project" value="TreeGrafter"/>
</dbReference>
<protein>
    <recommendedName>
        <fullName evidence="3">diguanylate cyclase</fullName>
        <ecNumber evidence="3">2.7.7.65</ecNumber>
    </recommendedName>
</protein>
<evidence type="ECO:0000256" key="4">
    <source>
        <dbReference type="SAM" id="Phobius"/>
    </source>
</evidence>
<dbReference type="InterPro" id="IPR043128">
    <property type="entry name" value="Rev_trsase/Diguanyl_cyclase"/>
</dbReference>
<dbReference type="SMART" id="SM00267">
    <property type="entry name" value="GGDEF"/>
    <property type="match status" value="1"/>
</dbReference>
<accession>A0A9W6ND57</accession>
<feature type="transmembrane region" description="Helical" evidence="4">
    <location>
        <begin position="75"/>
        <end position="93"/>
    </location>
</feature>
<dbReference type="EC" id="2.7.7.65" evidence="3"/>
<reference evidence="6" key="2">
    <citation type="submission" date="2023-01" db="EMBL/GenBank/DDBJ databases">
        <authorList>
            <person name="Sun Q."/>
            <person name="Evtushenko L."/>
        </authorList>
    </citation>
    <scope>NUCLEOTIDE SEQUENCE</scope>
    <source>
        <strain evidence="6">VKM B-2935</strain>
    </source>
</reference>
<comment type="cofactor">
    <cofactor evidence="1">
        <name>Mg(2+)</name>
        <dbReference type="ChEBI" id="CHEBI:18420"/>
    </cofactor>
</comment>
<reference evidence="6" key="1">
    <citation type="journal article" date="2014" name="Int. J. Syst. Evol. Microbiol.">
        <title>Complete genome sequence of Corynebacterium casei LMG S-19264T (=DSM 44701T), isolated from a smear-ripened cheese.</title>
        <authorList>
            <consortium name="US DOE Joint Genome Institute (JGI-PGF)"/>
            <person name="Walter F."/>
            <person name="Albersmeier A."/>
            <person name="Kalinowski J."/>
            <person name="Ruckert C."/>
        </authorList>
    </citation>
    <scope>NUCLEOTIDE SEQUENCE</scope>
    <source>
        <strain evidence="6">VKM B-2935</strain>
    </source>
</reference>
<dbReference type="RefSeq" id="WP_271193414.1">
    <property type="nucleotide sequence ID" value="NZ_BSFN01000001.1"/>
</dbReference>
<evidence type="ECO:0000256" key="2">
    <source>
        <dbReference type="ARBA" id="ARBA00004533"/>
    </source>
</evidence>
<comment type="subcellular location">
    <subcellularLocation>
        <location evidence="2">Cell inner membrane</location>
    </subcellularLocation>
</comment>
<organism evidence="6 7">
    <name type="scientific">Pseudomonas turukhanskensis</name>
    <dbReference type="NCBI Taxonomy" id="1806536"/>
    <lineage>
        <taxon>Bacteria</taxon>
        <taxon>Pseudomonadati</taxon>
        <taxon>Pseudomonadota</taxon>
        <taxon>Gammaproteobacteria</taxon>
        <taxon>Pseudomonadales</taxon>
        <taxon>Pseudomonadaceae</taxon>
        <taxon>Pseudomonas</taxon>
    </lineage>
</organism>
<dbReference type="PANTHER" id="PTHR45138">
    <property type="entry name" value="REGULATORY COMPONENTS OF SENSORY TRANSDUCTION SYSTEM"/>
    <property type="match status" value="1"/>
</dbReference>
<dbReference type="InterPro" id="IPR000160">
    <property type="entry name" value="GGDEF_dom"/>
</dbReference>
<dbReference type="FunFam" id="3.30.70.270:FF:000001">
    <property type="entry name" value="Diguanylate cyclase domain protein"/>
    <property type="match status" value="1"/>
</dbReference>
<dbReference type="EMBL" id="BSFN01000001">
    <property type="protein sequence ID" value="GLK87204.1"/>
    <property type="molecule type" value="Genomic_DNA"/>
</dbReference>
<dbReference type="GO" id="GO:0052621">
    <property type="term" value="F:diguanylate cyclase activity"/>
    <property type="evidence" value="ECO:0007669"/>
    <property type="project" value="UniProtKB-EC"/>
</dbReference>
<dbReference type="InterPro" id="IPR048435">
    <property type="entry name" value="MASE6"/>
</dbReference>
<evidence type="ECO:0000313" key="6">
    <source>
        <dbReference type="EMBL" id="GLK87204.1"/>
    </source>
</evidence>
<feature type="transmembrane region" description="Helical" evidence="4">
    <location>
        <begin position="99"/>
        <end position="116"/>
    </location>
</feature>
<name>A0A9W6ND57_9PSED</name>
<dbReference type="GO" id="GO:0043709">
    <property type="term" value="P:cell adhesion involved in single-species biofilm formation"/>
    <property type="evidence" value="ECO:0007669"/>
    <property type="project" value="TreeGrafter"/>
</dbReference>
<evidence type="ECO:0000256" key="1">
    <source>
        <dbReference type="ARBA" id="ARBA00001946"/>
    </source>
</evidence>
<dbReference type="GO" id="GO:0005886">
    <property type="term" value="C:plasma membrane"/>
    <property type="evidence" value="ECO:0007669"/>
    <property type="project" value="UniProtKB-SubCell"/>
</dbReference>
<dbReference type="InterPro" id="IPR029787">
    <property type="entry name" value="Nucleotide_cyclase"/>
</dbReference>
<keyword evidence="4" id="KW-0812">Transmembrane</keyword>
<sequence length="349" mass="38619">MLIKFRVSAGKNGLEETGKRSLMRLILVSTGLVLSSFSVLQFLAGNPLTASFELIASAVLVWGGWKIVTARNLVPWIYLFLLPTYCFLLYIIVMPAASTTAYVWIYIIPLLSYLLLGRVRGFLLTTPFAVASIILYFYKFPMPSTSAGMIDVLNAVLCGVMIIIFVHLYEARRAAAYDELERQAQTDALTGVASRGSFQQALERSILEGERSGLPLVLVIMDVDHFKRVNDCWGHDAGDKALQHICHGLLLRLRVTDSLGRLGGEEFGLILRNTDLAAATPLVETLRQQIANHALVYGDESIPLSATFGLAQWPADGHSASELYRCADQRLYRGKEMGRNRLVLSSVHP</sequence>
<feature type="transmembrane region" description="Helical" evidence="4">
    <location>
        <begin position="150"/>
        <end position="169"/>
    </location>
</feature>
<evidence type="ECO:0000256" key="3">
    <source>
        <dbReference type="ARBA" id="ARBA00012528"/>
    </source>
</evidence>
<keyword evidence="4" id="KW-0472">Membrane</keyword>
<dbReference type="CDD" id="cd01949">
    <property type="entry name" value="GGDEF"/>
    <property type="match status" value="1"/>
</dbReference>